<accession>A0A1H8SEV0</accession>
<evidence type="ECO:0000256" key="1">
    <source>
        <dbReference type="SAM" id="Phobius"/>
    </source>
</evidence>
<feature type="transmembrane region" description="Helical" evidence="1">
    <location>
        <begin position="145"/>
        <end position="163"/>
    </location>
</feature>
<evidence type="ECO:0000313" key="3">
    <source>
        <dbReference type="Proteomes" id="UP000181951"/>
    </source>
</evidence>
<protein>
    <submittedName>
        <fullName evidence="2">Uncharacterized protein</fullName>
    </submittedName>
</protein>
<keyword evidence="3" id="KW-1185">Reference proteome</keyword>
<keyword evidence="1" id="KW-1133">Transmembrane helix</keyword>
<gene>
    <name evidence="2" type="ORF">SAMN05216267_10425</name>
</gene>
<keyword evidence="1" id="KW-0472">Membrane</keyword>
<name>A0A1H8SEV0_9ACTN</name>
<reference evidence="2 3" key="1">
    <citation type="submission" date="2016-10" db="EMBL/GenBank/DDBJ databases">
        <authorList>
            <person name="de Groot N.N."/>
        </authorList>
    </citation>
    <scope>NUCLEOTIDE SEQUENCE [LARGE SCALE GENOMIC DNA]</scope>
    <source>
        <strain evidence="2 3">CGMCC 4.2026</strain>
    </source>
</reference>
<evidence type="ECO:0000313" key="2">
    <source>
        <dbReference type="EMBL" id="SEO77559.1"/>
    </source>
</evidence>
<dbReference type="EMBL" id="FODD01000042">
    <property type="protein sequence ID" value="SEO77559.1"/>
    <property type="molecule type" value="Genomic_DNA"/>
</dbReference>
<sequence length="167" mass="17317">MAFAHPAMDRCGMRRSSHDIAVSGAEKRQLAVASATLGPWRPAAVVGALGGGVDLALHLLSGHFGLGILSSAITVAALLFFCVGGAGAVLGYSSHGQGRDHRIRRWAARHPWRVAAVPAAAMFLCDLVVRQVLTSQGVFGTVWTGLWHAAVVAAVVGTVGTVSSSRR</sequence>
<keyword evidence="1" id="KW-0812">Transmembrane</keyword>
<feature type="transmembrane region" description="Helical" evidence="1">
    <location>
        <begin position="112"/>
        <end position="133"/>
    </location>
</feature>
<organism evidence="2 3">
    <name type="scientific">Actinacidiphila rubida</name>
    <dbReference type="NCBI Taxonomy" id="310780"/>
    <lineage>
        <taxon>Bacteria</taxon>
        <taxon>Bacillati</taxon>
        <taxon>Actinomycetota</taxon>
        <taxon>Actinomycetes</taxon>
        <taxon>Kitasatosporales</taxon>
        <taxon>Streptomycetaceae</taxon>
        <taxon>Actinacidiphila</taxon>
    </lineage>
</organism>
<feature type="transmembrane region" description="Helical" evidence="1">
    <location>
        <begin position="64"/>
        <end position="92"/>
    </location>
</feature>
<proteinExistence type="predicted"/>
<dbReference type="Proteomes" id="UP000181951">
    <property type="component" value="Unassembled WGS sequence"/>
</dbReference>
<dbReference type="AlphaFoldDB" id="A0A1H8SEV0"/>
<dbReference type="STRING" id="310780.SAMN05216267_10425"/>